<dbReference type="EMBL" id="JAUSVP010000006">
    <property type="protein sequence ID" value="MDQ0447849.1"/>
    <property type="molecule type" value="Genomic_DNA"/>
</dbReference>
<comment type="caution">
    <text evidence="2">The sequence shown here is derived from an EMBL/GenBank/DDBJ whole genome shotgun (WGS) entry which is preliminary data.</text>
</comment>
<evidence type="ECO:0000313" key="3">
    <source>
        <dbReference type="Proteomes" id="UP001231124"/>
    </source>
</evidence>
<evidence type="ECO:0000313" key="2">
    <source>
        <dbReference type="EMBL" id="MDQ0447849.1"/>
    </source>
</evidence>
<organism evidence="2 3">
    <name type="scientific">Methylobacterium aerolatum</name>
    <dbReference type="NCBI Taxonomy" id="418708"/>
    <lineage>
        <taxon>Bacteria</taxon>
        <taxon>Pseudomonadati</taxon>
        <taxon>Pseudomonadota</taxon>
        <taxon>Alphaproteobacteria</taxon>
        <taxon>Hyphomicrobiales</taxon>
        <taxon>Methylobacteriaceae</taxon>
        <taxon>Methylobacterium</taxon>
    </lineage>
</organism>
<sequence length="354" mass="38547">MADIYEAAHIPELWPTLLDRLSAVSDGWGGMLFTVTPEATRWTASSATTAFFDSFLANGWMSRNPLVERGVKRNHAGFLTDLDLFTREELDQEPMYADMRRLGGGWHLGTAITVPNGDTLVVNIEGRHEDAPFTRAQAEHLDLYRPHLARAAMLAARYTQRRFETSVGDLEALGLPAAALTFHGQVLAANLGFVHLMPSLFQDGPRGLIVQHQPAAQRMLDFLETGRSDPNLSAGVSIPIPGGDGRAPSIFHLVPVRGHARDVFARAACLAVLTEFNGKAVPGPEIVQGLFDLTPAEARTAHEIALGKGVPTIAGRFGLSEETIRKQLKMVYMKTGVSRQAELSALLNGRALRI</sequence>
<dbReference type="InterPro" id="IPR016032">
    <property type="entry name" value="Sig_transdc_resp-reg_C-effctor"/>
</dbReference>
<accession>A0ABU0HZR6</accession>
<dbReference type="RefSeq" id="WP_238202288.1">
    <property type="nucleotide sequence ID" value="NZ_BPQE01000009.1"/>
</dbReference>
<dbReference type="InterPro" id="IPR000792">
    <property type="entry name" value="Tscrpt_reg_LuxR_C"/>
</dbReference>
<keyword evidence="2" id="KW-0238">DNA-binding</keyword>
<evidence type="ECO:0000259" key="1">
    <source>
        <dbReference type="SMART" id="SM00421"/>
    </source>
</evidence>
<dbReference type="GO" id="GO:0003677">
    <property type="term" value="F:DNA binding"/>
    <property type="evidence" value="ECO:0007669"/>
    <property type="project" value="UniProtKB-KW"/>
</dbReference>
<feature type="domain" description="HTH luxR-type" evidence="1">
    <location>
        <begin position="290"/>
        <end position="347"/>
    </location>
</feature>
<proteinExistence type="predicted"/>
<dbReference type="Proteomes" id="UP001231124">
    <property type="component" value="Unassembled WGS sequence"/>
</dbReference>
<gene>
    <name evidence="2" type="ORF">QO012_002354</name>
</gene>
<reference evidence="2 3" key="1">
    <citation type="submission" date="2023-07" db="EMBL/GenBank/DDBJ databases">
        <title>Genomic Encyclopedia of Type Strains, Phase IV (KMG-IV): sequencing the most valuable type-strain genomes for metagenomic binning, comparative biology and taxonomic classification.</title>
        <authorList>
            <person name="Goeker M."/>
        </authorList>
    </citation>
    <scope>NUCLEOTIDE SEQUENCE [LARGE SCALE GENOMIC DNA]</scope>
    <source>
        <strain evidence="2 3">DSM 19013</strain>
    </source>
</reference>
<keyword evidence="3" id="KW-1185">Reference proteome</keyword>
<dbReference type="Gene3D" id="1.10.10.10">
    <property type="entry name" value="Winged helix-like DNA-binding domain superfamily/Winged helix DNA-binding domain"/>
    <property type="match status" value="1"/>
</dbReference>
<dbReference type="SUPFAM" id="SSF46894">
    <property type="entry name" value="C-terminal effector domain of the bipartite response regulators"/>
    <property type="match status" value="1"/>
</dbReference>
<protein>
    <submittedName>
        <fullName evidence="2">DNA-binding CsgD family transcriptional regulator</fullName>
    </submittedName>
</protein>
<dbReference type="InterPro" id="IPR036388">
    <property type="entry name" value="WH-like_DNA-bd_sf"/>
</dbReference>
<dbReference type="SMART" id="SM00421">
    <property type="entry name" value="HTH_LUXR"/>
    <property type="match status" value="1"/>
</dbReference>
<name>A0ABU0HZR6_9HYPH</name>